<dbReference type="Gene3D" id="1.20.120.50">
    <property type="entry name" value="Hemerythrin-like"/>
    <property type="match status" value="1"/>
</dbReference>
<evidence type="ECO:0000313" key="6">
    <source>
        <dbReference type="EMBL" id="MBM0107257.1"/>
    </source>
</evidence>
<keyword evidence="7" id="KW-1185">Reference proteome</keyword>
<keyword evidence="4" id="KW-0408">Iron</keyword>
<dbReference type="PANTHER" id="PTHR37164:SF1">
    <property type="entry name" value="BACTERIOHEMERYTHRIN"/>
    <property type="match status" value="1"/>
</dbReference>
<evidence type="ECO:0000256" key="4">
    <source>
        <dbReference type="ARBA" id="ARBA00023004"/>
    </source>
</evidence>
<comment type="similarity">
    <text evidence="1">Belongs to the hemerythrin family.</text>
</comment>
<dbReference type="RefSeq" id="WP_203169374.1">
    <property type="nucleotide sequence ID" value="NZ_JAEVLS010000005.1"/>
</dbReference>
<evidence type="ECO:0000313" key="7">
    <source>
        <dbReference type="Proteomes" id="UP000661077"/>
    </source>
</evidence>
<dbReference type="SUPFAM" id="SSF47188">
    <property type="entry name" value="Hemerythrin-like"/>
    <property type="match status" value="1"/>
</dbReference>
<feature type="domain" description="Hemerythrin-like" evidence="5">
    <location>
        <begin position="14"/>
        <end position="126"/>
    </location>
</feature>
<dbReference type="InterPro" id="IPR035938">
    <property type="entry name" value="Hemerythrin-like_sf"/>
</dbReference>
<dbReference type="NCBIfam" id="NF033749">
    <property type="entry name" value="bact_hemeryth"/>
    <property type="match status" value="1"/>
</dbReference>
<dbReference type="InterPro" id="IPR050669">
    <property type="entry name" value="Hemerythrin"/>
</dbReference>
<dbReference type="Pfam" id="PF01814">
    <property type="entry name" value="Hemerythrin"/>
    <property type="match status" value="1"/>
</dbReference>
<evidence type="ECO:0000256" key="2">
    <source>
        <dbReference type="ARBA" id="ARBA00022621"/>
    </source>
</evidence>
<organism evidence="6 7">
    <name type="scientific">Steroidobacter gossypii</name>
    <dbReference type="NCBI Taxonomy" id="2805490"/>
    <lineage>
        <taxon>Bacteria</taxon>
        <taxon>Pseudomonadati</taxon>
        <taxon>Pseudomonadota</taxon>
        <taxon>Gammaproteobacteria</taxon>
        <taxon>Steroidobacterales</taxon>
        <taxon>Steroidobacteraceae</taxon>
        <taxon>Steroidobacter</taxon>
    </lineage>
</organism>
<protein>
    <submittedName>
        <fullName evidence="6">Hemerythrin family protein</fullName>
    </submittedName>
</protein>
<sequence>MSLLPWDPQKFDVLVEEMNRQHHGLVDAMNELHQRAHAGAGKAELTRLLQHLERLTVRHFREEEAMLARQHYPQLEIHKGIHARLLKGLAEHKQAFLDGPGTFTREFFEYLELWLRSHIMHIDRKYGEHFAHERKKATATATA</sequence>
<dbReference type="InterPro" id="IPR012827">
    <property type="entry name" value="Hemerythrin_metal-bd"/>
</dbReference>
<keyword evidence="2" id="KW-0813">Transport</keyword>
<evidence type="ECO:0000259" key="5">
    <source>
        <dbReference type="Pfam" id="PF01814"/>
    </source>
</evidence>
<dbReference type="EMBL" id="JAEVLS010000005">
    <property type="protein sequence ID" value="MBM0107257.1"/>
    <property type="molecule type" value="Genomic_DNA"/>
</dbReference>
<proteinExistence type="inferred from homology"/>
<dbReference type="CDD" id="cd12107">
    <property type="entry name" value="Hemerythrin"/>
    <property type="match status" value="1"/>
</dbReference>
<dbReference type="PANTHER" id="PTHR37164">
    <property type="entry name" value="BACTERIOHEMERYTHRIN"/>
    <property type="match status" value="1"/>
</dbReference>
<keyword evidence="2" id="KW-0561">Oxygen transport</keyword>
<dbReference type="Proteomes" id="UP000661077">
    <property type="component" value="Unassembled WGS sequence"/>
</dbReference>
<keyword evidence="3" id="KW-0479">Metal-binding</keyword>
<evidence type="ECO:0000256" key="1">
    <source>
        <dbReference type="ARBA" id="ARBA00010587"/>
    </source>
</evidence>
<dbReference type="PROSITE" id="PS00550">
    <property type="entry name" value="HEMERYTHRINS"/>
    <property type="match status" value="1"/>
</dbReference>
<dbReference type="NCBIfam" id="TIGR02481">
    <property type="entry name" value="hemeryth_dom"/>
    <property type="match status" value="1"/>
</dbReference>
<accession>A0ABS1X228</accession>
<name>A0ABS1X228_9GAMM</name>
<reference evidence="6 7" key="1">
    <citation type="journal article" date="2021" name="Int. J. Syst. Evol. Microbiol.">
        <title>Steroidobacter gossypii sp. nov., isolated from soil of cotton cropping field.</title>
        <authorList>
            <person name="Huang R."/>
            <person name="Yang S."/>
            <person name="Zhen C."/>
            <person name="Liu W."/>
        </authorList>
    </citation>
    <scope>NUCLEOTIDE SEQUENCE [LARGE SCALE GENOMIC DNA]</scope>
    <source>
        <strain evidence="6 7">S1-65</strain>
    </source>
</reference>
<evidence type="ECO:0000256" key="3">
    <source>
        <dbReference type="ARBA" id="ARBA00022723"/>
    </source>
</evidence>
<dbReference type="InterPro" id="IPR016131">
    <property type="entry name" value="Haemerythrin_Fe_BS"/>
</dbReference>
<dbReference type="InterPro" id="IPR012312">
    <property type="entry name" value="Hemerythrin-like"/>
</dbReference>
<gene>
    <name evidence="6" type="ORF">JM946_21175</name>
</gene>
<comment type="caution">
    <text evidence="6">The sequence shown here is derived from an EMBL/GenBank/DDBJ whole genome shotgun (WGS) entry which is preliminary data.</text>
</comment>